<gene>
    <name evidence="2" type="ORF">PCOR1329_LOCUS42067</name>
</gene>
<feature type="region of interest" description="Disordered" evidence="1">
    <location>
        <begin position="36"/>
        <end position="92"/>
    </location>
</feature>
<organism evidence="2 3">
    <name type="scientific">Prorocentrum cordatum</name>
    <dbReference type="NCBI Taxonomy" id="2364126"/>
    <lineage>
        <taxon>Eukaryota</taxon>
        <taxon>Sar</taxon>
        <taxon>Alveolata</taxon>
        <taxon>Dinophyceae</taxon>
        <taxon>Prorocentrales</taxon>
        <taxon>Prorocentraceae</taxon>
        <taxon>Prorocentrum</taxon>
    </lineage>
</organism>
<comment type="caution">
    <text evidence="2">The sequence shown here is derived from an EMBL/GenBank/DDBJ whole genome shotgun (WGS) entry which is preliminary data.</text>
</comment>
<evidence type="ECO:0000313" key="2">
    <source>
        <dbReference type="EMBL" id="CAK0849354.1"/>
    </source>
</evidence>
<accession>A0ABN9TTI6</accession>
<sequence length="208" mass="22454">MAAGGQGMFGEAHGFLRSMAEEVEAVKRLIASEDAKRVKEDRRAAAGPGGGALRGMPRLLARVGSAGVRADADRGRAAADQRDEERSGRRELRQAVWEAGGAHRGFHQDARAGPQVQSSWGKLIATCVDGEDQQHKRHLESVEESQVALRPQLDRAASKQMVDRLARSPLAGAPATPDHSTSRTERGEDRIPALIDRTLVRSGSKDPR</sequence>
<evidence type="ECO:0000256" key="1">
    <source>
        <dbReference type="SAM" id="MobiDB-lite"/>
    </source>
</evidence>
<keyword evidence="3" id="KW-1185">Reference proteome</keyword>
<dbReference type="EMBL" id="CAUYUJ010015054">
    <property type="protein sequence ID" value="CAK0849354.1"/>
    <property type="molecule type" value="Genomic_DNA"/>
</dbReference>
<feature type="compositionally biased region" description="Basic and acidic residues" evidence="1">
    <location>
        <begin position="70"/>
        <end position="92"/>
    </location>
</feature>
<dbReference type="Proteomes" id="UP001189429">
    <property type="component" value="Unassembled WGS sequence"/>
</dbReference>
<evidence type="ECO:0000313" key="3">
    <source>
        <dbReference type="Proteomes" id="UP001189429"/>
    </source>
</evidence>
<proteinExistence type="predicted"/>
<feature type="region of interest" description="Disordered" evidence="1">
    <location>
        <begin position="154"/>
        <end position="208"/>
    </location>
</feature>
<name>A0ABN9TTI6_9DINO</name>
<reference evidence="2" key="1">
    <citation type="submission" date="2023-10" db="EMBL/GenBank/DDBJ databases">
        <authorList>
            <person name="Chen Y."/>
            <person name="Shah S."/>
            <person name="Dougan E. K."/>
            <person name="Thang M."/>
            <person name="Chan C."/>
        </authorList>
    </citation>
    <scope>NUCLEOTIDE SEQUENCE [LARGE SCALE GENOMIC DNA]</scope>
</reference>
<feature type="compositionally biased region" description="Low complexity" evidence="1">
    <location>
        <begin position="54"/>
        <end position="69"/>
    </location>
</feature>
<feature type="compositionally biased region" description="Basic and acidic residues" evidence="1">
    <location>
        <begin position="180"/>
        <end position="191"/>
    </location>
</feature>
<protein>
    <submittedName>
        <fullName evidence="2">Uncharacterized protein</fullName>
    </submittedName>
</protein>
<feature type="compositionally biased region" description="Basic and acidic residues" evidence="1">
    <location>
        <begin position="154"/>
        <end position="166"/>
    </location>
</feature>